<feature type="domain" description="ABC transporter" evidence="4">
    <location>
        <begin position="2"/>
        <end position="240"/>
    </location>
</feature>
<reference evidence="5 6" key="1">
    <citation type="journal article" date="2021" name="Nat. Commun.">
        <title>Reductive evolution and unique predatory mode in the CPR bacterium Vampirococcus lugosii.</title>
        <authorList>
            <person name="Moreira D."/>
            <person name="Zivanovic Y."/>
            <person name="Lopez-Archilla A.I."/>
            <person name="Iniesto M."/>
            <person name="Lopez-Garcia P."/>
        </authorList>
    </citation>
    <scope>NUCLEOTIDE SEQUENCE [LARGE SCALE GENOMIC DNA]</scope>
    <source>
        <strain evidence="5">Chiprana</strain>
    </source>
</reference>
<comment type="similarity">
    <text evidence="1">Belongs to the ABC transporter superfamily. Ycf16 family.</text>
</comment>
<evidence type="ECO:0000259" key="4">
    <source>
        <dbReference type="PROSITE" id="PS50893"/>
    </source>
</evidence>
<dbReference type="EMBL" id="JAEDAM010000085">
    <property type="protein sequence ID" value="MBS8122395.1"/>
    <property type="molecule type" value="Genomic_DNA"/>
</dbReference>
<dbReference type="SUPFAM" id="SSF52540">
    <property type="entry name" value="P-loop containing nucleoside triphosphate hydrolases"/>
    <property type="match status" value="1"/>
</dbReference>
<dbReference type="PROSITE" id="PS50893">
    <property type="entry name" value="ABC_TRANSPORTER_2"/>
    <property type="match status" value="1"/>
</dbReference>
<accession>A0ABS5QMG3</accession>
<dbReference type="InterPro" id="IPR027417">
    <property type="entry name" value="P-loop_NTPase"/>
</dbReference>
<sequence>MLKIDSLNVKVDEKTVINNLNFDFELGKNYAILGKNGTGKSSLFFTIMGHPFYKVNSGTIYLDGENLLQMTPDQRSSKGIFLAFQNVPEIPGIKLFEFLKMIYNSQFDKSKQLSFMKFKKLIEPIINELGISKDFLFRDLNVGFSGGEKRKLELLQIKLLKPKYILLDEIDSGLDVNSLHKLGDTIKSICSSQTSFIIISHYFDIYNYIDIDKTLIIQDGNISQTGGKDLIQNIKNNGFK</sequence>
<evidence type="ECO:0000256" key="1">
    <source>
        <dbReference type="ARBA" id="ARBA00006216"/>
    </source>
</evidence>
<dbReference type="InterPro" id="IPR003439">
    <property type="entry name" value="ABC_transporter-like_ATP-bd"/>
</dbReference>
<dbReference type="Proteomes" id="UP000680365">
    <property type="component" value="Unassembled WGS sequence"/>
</dbReference>
<gene>
    <name evidence="5" type="ORF">VAMP_397n17</name>
</gene>
<dbReference type="Gene3D" id="3.40.50.300">
    <property type="entry name" value="P-loop containing nucleotide triphosphate hydrolases"/>
    <property type="match status" value="1"/>
</dbReference>
<keyword evidence="3 5" id="KW-0067">ATP-binding</keyword>
<evidence type="ECO:0000256" key="3">
    <source>
        <dbReference type="ARBA" id="ARBA00022840"/>
    </source>
</evidence>
<dbReference type="InterPro" id="IPR010230">
    <property type="entry name" value="FeS-cluster_ATPase_SufC"/>
</dbReference>
<evidence type="ECO:0000313" key="6">
    <source>
        <dbReference type="Proteomes" id="UP000680365"/>
    </source>
</evidence>
<dbReference type="PANTHER" id="PTHR43204">
    <property type="entry name" value="ABC TRANSPORTER I FAMILY MEMBER 6, CHLOROPLASTIC"/>
    <property type="match status" value="1"/>
</dbReference>
<proteinExistence type="inferred from homology"/>
<evidence type="ECO:0000313" key="5">
    <source>
        <dbReference type="EMBL" id="MBS8122395.1"/>
    </source>
</evidence>
<dbReference type="RefSeq" id="WP_244831629.1">
    <property type="nucleotide sequence ID" value="NZ_JAEDAM010000085.1"/>
</dbReference>
<protein>
    <submittedName>
        <fullName evidence="5">Iron ABC transporter ATP-binding protein</fullName>
    </submittedName>
</protein>
<dbReference type="NCBIfam" id="TIGR01978">
    <property type="entry name" value="sufC"/>
    <property type="match status" value="1"/>
</dbReference>
<keyword evidence="6" id="KW-1185">Reference proteome</keyword>
<evidence type="ECO:0000256" key="2">
    <source>
        <dbReference type="ARBA" id="ARBA00022741"/>
    </source>
</evidence>
<dbReference type="Pfam" id="PF00005">
    <property type="entry name" value="ABC_tran"/>
    <property type="match status" value="1"/>
</dbReference>
<keyword evidence="2" id="KW-0547">Nucleotide-binding</keyword>
<dbReference type="GO" id="GO:0005524">
    <property type="term" value="F:ATP binding"/>
    <property type="evidence" value="ECO:0007669"/>
    <property type="project" value="UniProtKB-KW"/>
</dbReference>
<dbReference type="PANTHER" id="PTHR43204:SF1">
    <property type="entry name" value="ABC TRANSPORTER I FAMILY MEMBER 6, CHLOROPLASTIC"/>
    <property type="match status" value="1"/>
</dbReference>
<comment type="caution">
    <text evidence="5">The sequence shown here is derived from an EMBL/GenBank/DDBJ whole genome shotgun (WGS) entry which is preliminary data.</text>
</comment>
<name>A0ABS5QMG3_9BACT</name>
<organism evidence="5 6">
    <name type="scientific">Candidatus Vampirococcus lugosii</name>
    <dbReference type="NCBI Taxonomy" id="2789015"/>
    <lineage>
        <taxon>Bacteria</taxon>
        <taxon>Candidatus Absconditibacteriota</taxon>
        <taxon>Vampirococcus</taxon>
    </lineage>
</organism>